<name>A0A7J5XY43_DISMA</name>
<organism evidence="1 2">
    <name type="scientific">Dissostichus mawsoni</name>
    <name type="common">Antarctic cod</name>
    <dbReference type="NCBI Taxonomy" id="36200"/>
    <lineage>
        <taxon>Eukaryota</taxon>
        <taxon>Metazoa</taxon>
        <taxon>Chordata</taxon>
        <taxon>Craniata</taxon>
        <taxon>Vertebrata</taxon>
        <taxon>Euteleostomi</taxon>
        <taxon>Actinopterygii</taxon>
        <taxon>Neopterygii</taxon>
        <taxon>Teleostei</taxon>
        <taxon>Neoteleostei</taxon>
        <taxon>Acanthomorphata</taxon>
        <taxon>Eupercaria</taxon>
        <taxon>Perciformes</taxon>
        <taxon>Notothenioidei</taxon>
        <taxon>Nototheniidae</taxon>
        <taxon>Dissostichus</taxon>
    </lineage>
</organism>
<keyword evidence="2" id="KW-1185">Reference proteome</keyword>
<dbReference type="OrthoDB" id="10640755at2759"/>
<comment type="caution">
    <text evidence="1">The sequence shown here is derived from an EMBL/GenBank/DDBJ whole genome shotgun (WGS) entry which is preliminary data.</text>
</comment>
<dbReference type="AlphaFoldDB" id="A0A7J5XY43"/>
<protein>
    <submittedName>
        <fullName evidence="1">Uncharacterized protein</fullName>
    </submittedName>
</protein>
<evidence type="ECO:0000313" key="1">
    <source>
        <dbReference type="EMBL" id="KAF3841437.1"/>
    </source>
</evidence>
<sequence length="426" mass="45553">MAAMTRLKRSLSSRVEKVGSLGGSWKLLISVEQSSNLGRKSGLTLHLLAQVGAPAVPHVLHGQQVPLCVVDEQQRDAGHHQLVHDAQTRQTLATVVTQELLVVPSVKPFRQNSLVRVNQIHQSVYREALCCPAGSLLPSAGHSEREALCCPLQAILRGKLSAASAGHSESLKPALTPHIKQAQKPQHNKGEKVCLGERYLVIVPPLLCLNDKGPHIRNGHLYRALARGFLLRDQEGLLVVDVHQTVGTGVAVASKRVPDQFLPGRLGDGDVVVLHPAALMGVVDVSPVVACIGLAFMDKHCMEPRYRSFMMKDLPRVSFSTSLLQRCKQPSSTLSSSSEMCLGAGCMGRSGGNRDWVKGLWMGILCCWAAVGAVVGAEAGPELSAAGKESCSVVLQGESKGRPRAWLNSNLDSSKVNTGGSSVNQC</sequence>
<accession>A0A7J5XY43</accession>
<dbReference type="Proteomes" id="UP000518266">
    <property type="component" value="Unassembled WGS sequence"/>
</dbReference>
<evidence type="ECO:0000313" key="2">
    <source>
        <dbReference type="Proteomes" id="UP000518266"/>
    </source>
</evidence>
<reference evidence="1 2" key="1">
    <citation type="submission" date="2020-03" db="EMBL/GenBank/DDBJ databases">
        <title>Dissostichus mawsoni Genome sequencing and assembly.</title>
        <authorList>
            <person name="Park H."/>
        </authorList>
    </citation>
    <scope>NUCLEOTIDE SEQUENCE [LARGE SCALE GENOMIC DNA]</scope>
    <source>
        <strain evidence="1">DM0001</strain>
        <tissue evidence="1">Muscle</tissue>
    </source>
</reference>
<proteinExistence type="predicted"/>
<dbReference type="EMBL" id="JAAKFY010000020">
    <property type="protein sequence ID" value="KAF3841437.1"/>
    <property type="molecule type" value="Genomic_DNA"/>
</dbReference>
<gene>
    <name evidence="1" type="ORF">F7725_007298</name>
</gene>